<protein>
    <submittedName>
        <fullName evidence="2">Tetratricopeptide (TPR) repeat protein</fullName>
    </submittedName>
</protein>
<gene>
    <name evidence="2" type="ORF">J2Z77_004476</name>
</gene>
<dbReference type="SUPFAM" id="SSF53448">
    <property type="entry name" value="Nucleotide-diphospho-sugar transferases"/>
    <property type="match status" value="1"/>
</dbReference>
<dbReference type="Pfam" id="PF00535">
    <property type="entry name" value="Glycos_transf_2"/>
    <property type="match status" value="1"/>
</dbReference>
<dbReference type="InterPro" id="IPR001173">
    <property type="entry name" value="Glyco_trans_2-like"/>
</dbReference>
<proteinExistence type="predicted"/>
<reference evidence="2 3" key="1">
    <citation type="submission" date="2021-03" db="EMBL/GenBank/DDBJ databases">
        <title>Genomic Encyclopedia of Type Strains, Phase IV (KMG-IV): sequencing the most valuable type-strain genomes for metagenomic binning, comparative biology and taxonomic classification.</title>
        <authorList>
            <person name="Goeker M."/>
        </authorList>
    </citation>
    <scope>NUCLEOTIDE SEQUENCE [LARGE SCALE GENOMIC DNA]</scope>
    <source>
        <strain evidence="2 3">DSM 40526</strain>
    </source>
</reference>
<dbReference type="PANTHER" id="PTHR43630:SF2">
    <property type="entry name" value="GLYCOSYLTRANSFERASE"/>
    <property type="match status" value="1"/>
</dbReference>
<feature type="domain" description="Glycosyltransferase 2-like" evidence="1">
    <location>
        <begin position="1"/>
        <end position="86"/>
    </location>
</feature>
<name>A0ABS4L970_STRAV</name>
<evidence type="ECO:0000313" key="3">
    <source>
        <dbReference type="Proteomes" id="UP001519310"/>
    </source>
</evidence>
<keyword evidence="3" id="KW-1185">Reference proteome</keyword>
<dbReference type="InterPro" id="IPR029044">
    <property type="entry name" value="Nucleotide-diphossugar_trans"/>
</dbReference>
<accession>A0ABS4L970</accession>
<dbReference type="Proteomes" id="UP001519310">
    <property type="component" value="Unassembled WGS sequence"/>
</dbReference>
<sequence length="363" mass="40591">MIVKDEAPVIRRCLESVRPLIDRWVILDTGSTDGTQDVIREVLGDLPGTLHESPFRGFDKSRSEAIDLARADADYLLFIDADDLMEVEPGFRMPELTEDAYRVALHDGPLVHWRPALVSTRLPWRYVGVLHEYIDCGGPYGMGTLTGAHILSVGGGARLVRDGQRKKYLHDAAVLEAGLAEEPDNARYVFYLAQSWRDAGEPEKALAAYDRRAGMGGFAEEVFCARLYAARLAASLGRPHAEVMDRYLGAHESRPQRAEALGDLARLCRVEGQRWPLAHLFARAAAQIPYPSDILFVEFDWYEWRALDELAVAAYWIGAYEESAQCGQRLLAGDKLPPAERDRVVRNLAFARDKLGVKDLVEV</sequence>
<dbReference type="Gene3D" id="1.25.40.10">
    <property type="entry name" value="Tetratricopeptide repeat domain"/>
    <property type="match status" value="1"/>
</dbReference>
<dbReference type="EMBL" id="JAGGLQ010000009">
    <property type="protein sequence ID" value="MBP2038663.1"/>
    <property type="molecule type" value="Genomic_DNA"/>
</dbReference>
<dbReference type="PANTHER" id="PTHR43630">
    <property type="entry name" value="POLY-BETA-1,6-N-ACETYL-D-GLUCOSAMINE SYNTHASE"/>
    <property type="match status" value="1"/>
</dbReference>
<comment type="caution">
    <text evidence="2">The sequence shown here is derived from an EMBL/GenBank/DDBJ whole genome shotgun (WGS) entry which is preliminary data.</text>
</comment>
<dbReference type="InterPro" id="IPR011990">
    <property type="entry name" value="TPR-like_helical_dom_sf"/>
</dbReference>
<evidence type="ECO:0000259" key="1">
    <source>
        <dbReference type="Pfam" id="PF00535"/>
    </source>
</evidence>
<dbReference type="RefSeq" id="WP_189970891.1">
    <property type="nucleotide sequence ID" value="NZ_BMVL01000007.1"/>
</dbReference>
<dbReference type="Gene3D" id="3.90.550.10">
    <property type="entry name" value="Spore Coat Polysaccharide Biosynthesis Protein SpsA, Chain A"/>
    <property type="match status" value="1"/>
</dbReference>
<evidence type="ECO:0000313" key="2">
    <source>
        <dbReference type="EMBL" id="MBP2038663.1"/>
    </source>
</evidence>
<organism evidence="2 3">
    <name type="scientific">Streptomyces avidinii</name>
    <dbReference type="NCBI Taxonomy" id="1895"/>
    <lineage>
        <taxon>Bacteria</taxon>
        <taxon>Bacillati</taxon>
        <taxon>Actinomycetota</taxon>
        <taxon>Actinomycetes</taxon>
        <taxon>Kitasatosporales</taxon>
        <taxon>Streptomycetaceae</taxon>
        <taxon>Streptomyces</taxon>
    </lineage>
</organism>
<dbReference type="SUPFAM" id="SSF48452">
    <property type="entry name" value="TPR-like"/>
    <property type="match status" value="1"/>
</dbReference>